<dbReference type="GO" id="GO:0016746">
    <property type="term" value="F:acyltransferase activity"/>
    <property type="evidence" value="ECO:0007669"/>
    <property type="project" value="UniProtKB-KW"/>
</dbReference>
<feature type="transmembrane region" description="Helical" evidence="6">
    <location>
        <begin position="6"/>
        <end position="27"/>
    </location>
</feature>
<proteinExistence type="predicted"/>
<dbReference type="CDD" id="cd07989">
    <property type="entry name" value="LPLAT_AGPAT-like"/>
    <property type="match status" value="1"/>
</dbReference>
<evidence type="ECO:0000256" key="1">
    <source>
        <dbReference type="ARBA" id="ARBA00005189"/>
    </source>
</evidence>
<dbReference type="Proteomes" id="UP001418637">
    <property type="component" value="Unassembled WGS sequence"/>
</dbReference>
<keyword evidence="6" id="KW-1133">Transmembrane helix</keyword>
<keyword evidence="3" id="KW-0808">Transferase</keyword>
<dbReference type="EMBL" id="JBBYXI010000001">
    <property type="protein sequence ID" value="MEN3929735.1"/>
    <property type="molecule type" value="Genomic_DNA"/>
</dbReference>
<gene>
    <name evidence="8" type="ORF">WJT86_01505</name>
</gene>
<keyword evidence="9" id="KW-1185">Reference proteome</keyword>
<evidence type="ECO:0000256" key="3">
    <source>
        <dbReference type="ARBA" id="ARBA00022679"/>
    </source>
</evidence>
<evidence type="ECO:0000256" key="2">
    <source>
        <dbReference type="ARBA" id="ARBA00022516"/>
    </source>
</evidence>
<dbReference type="PANTHER" id="PTHR10434:SF64">
    <property type="entry name" value="1-ACYL-SN-GLYCEROL-3-PHOSPHATE ACYLTRANSFERASE-RELATED"/>
    <property type="match status" value="1"/>
</dbReference>
<dbReference type="SUPFAM" id="SSF69593">
    <property type="entry name" value="Glycerol-3-phosphate (1)-acyltransferase"/>
    <property type="match status" value="1"/>
</dbReference>
<feature type="domain" description="Phospholipid/glycerol acyltransferase" evidence="7">
    <location>
        <begin position="66"/>
        <end position="189"/>
    </location>
</feature>
<dbReference type="RefSeq" id="WP_346335725.1">
    <property type="nucleotide sequence ID" value="NZ_JBBYXI010000001.1"/>
</dbReference>
<evidence type="ECO:0000256" key="5">
    <source>
        <dbReference type="ARBA" id="ARBA00023315"/>
    </source>
</evidence>
<keyword evidence="5 8" id="KW-0012">Acyltransferase</keyword>
<sequence>MNTLRGSLKLIAIFLVIIIAAPFQIICRFFKLKPASIIPTIVHRIARYILDIRIHTVGDAPGSTPTLIISNHVSWLDIVVISSLQPLSFIAKSEIANWPIFGFLAKMQNSIFIDRQRKRATAETNSEIADRLSNGDAIVLFAEGTTGDGVRLLPFRSSLIGAAHAAMLDDTKKQTAPRVQIKPLAISYQKRNGLPLTRRDRPKIAWYGDMDLAPHLWAFLCEGSLDVTVFWGDAIPLGSDFDRKAITSDVERTIQQVLGA</sequence>
<organism evidence="8 9">
    <name type="scientific">Hohaiivirga grylli</name>
    <dbReference type="NCBI Taxonomy" id="3133970"/>
    <lineage>
        <taxon>Bacteria</taxon>
        <taxon>Pseudomonadati</taxon>
        <taxon>Pseudomonadota</taxon>
        <taxon>Alphaproteobacteria</taxon>
        <taxon>Hyphomicrobiales</taxon>
        <taxon>Methylobacteriaceae</taxon>
        <taxon>Hohaiivirga</taxon>
    </lineage>
</organism>
<name>A0ABV0BJM9_9HYPH</name>
<reference evidence="8 9" key="1">
    <citation type="submission" date="2024-04" db="EMBL/GenBank/DDBJ databases">
        <title>A novel species isolated from cricket.</title>
        <authorList>
            <person name="Wang H.-C."/>
        </authorList>
    </citation>
    <scope>NUCLEOTIDE SEQUENCE [LARGE SCALE GENOMIC DNA]</scope>
    <source>
        <strain evidence="8 9">WL0021</strain>
    </source>
</reference>
<protein>
    <submittedName>
        <fullName evidence="8">1-acyl-sn-glycerol-3-phosphate acyltransferase</fullName>
    </submittedName>
</protein>
<accession>A0ABV0BJM9</accession>
<comment type="caution">
    <text evidence="8">The sequence shown here is derived from an EMBL/GenBank/DDBJ whole genome shotgun (WGS) entry which is preliminary data.</text>
</comment>
<evidence type="ECO:0000313" key="9">
    <source>
        <dbReference type="Proteomes" id="UP001418637"/>
    </source>
</evidence>
<keyword evidence="6" id="KW-0472">Membrane</keyword>
<evidence type="ECO:0000256" key="6">
    <source>
        <dbReference type="SAM" id="Phobius"/>
    </source>
</evidence>
<dbReference type="InterPro" id="IPR002123">
    <property type="entry name" value="Plipid/glycerol_acylTrfase"/>
</dbReference>
<comment type="pathway">
    <text evidence="1">Lipid metabolism.</text>
</comment>
<keyword evidence="6" id="KW-0812">Transmembrane</keyword>
<evidence type="ECO:0000313" key="8">
    <source>
        <dbReference type="EMBL" id="MEN3929735.1"/>
    </source>
</evidence>
<dbReference type="PANTHER" id="PTHR10434">
    <property type="entry name" value="1-ACYL-SN-GLYCEROL-3-PHOSPHATE ACYLTRANSFERASE"/>
    <property type="match status" value="1"/>
</dbReference>
<evidence type="ECO:0000256" key="4">
    <source>
        <dbReference type="ARBA" id="ARBA00023098"/>
    </source>
</evidence>
<keyword evidence="4" id="KW-0443">Lipid metabolism</keyword>
<dbReference type="SMART" id="SM00563">
    <property type="entry name" value="PlsC"/>
    <property type="match status" value="1"/>
</dbReference>
<dbReference type="Pfam" id="PF01553">
    <property type="entry name" value="Acyltransferase"/>
    <property type="match status" value="1"/>
</dbReference>
<keyword evidence="2" id="KW-0444">Lipid biosynthesis</keyword>
<evidence type="ECO:0000259" key="7">
    <source>
        <dbReference type="SMART" id="SM00563"/>
    </source>
</evidence>